<dbReference type="EMBL" id="JAAARO010000009">
    <property type="protein sequence ID" value="KAF5742973.1"/>
    <property type="molecule type" value="Genomic_DNA"/>
</dbReference>
<evidence type="ECO:0000313" key="2">
    <source>
        <dbReference type="EMBL" id="KAF5742973.1"/>
    </source>
</evidence>
<dbReference type="InterPro" id="IPR037177">
    <property type="entry name" value="DLC_sf"/>
</dbReference>
<comment type="similarity">
    <text evidence="1">Belongs to the dynein light chain family.</text>
</comment>
<dbReference type="GO" id="GO:0005874">
    <property type="term" value="C:microtubule"/>
    <property type="evidence" value="ECO:0007669"/>
    <property type="project" value="UniProtKB-KW"/>
</dbReference>
<dbReference type="SMART" id="SM01375">
    <property type="entry name" value="Dynein_light"/>
    <property type="match status" value="1"/>
</dbReference>
<keyword evidence="1" id="KW-0963">Cytoplasm</keyword>
<proteinExistence type="inferred from homology"/>
<dbReference type="PANTHER" id="PTHR11886">
    <property type="entry name" value="DYNEIN LIGHT CHAIN"/>
    <property type="match status" value="1"/>
</dbReference>
<dbReference type="Pfam" id="PF01221">
    <property type="entry name" value="Dynein_light"/>
    <property type="match status" value="1"/>
</dbReference>
<evidence type="ECO:0000256" key="1">
    <source>
        <dbReference type="RuleBase" id="RU365010"/>
    </source>
</evidence>
<dbReference type="SUPFAM" id="SSF54648">
    <property type="entry name" value="DLC"/>
    <property type="match status" value="1"/>
</dbReference>
<sequence>MREEEEEEDWMWTKKATQKGQITCSVFKVENSVEKNNPIISGHIEQDISFSCDVVVVSYILYMHIVEEARKKERKMLEGKGLIKETDMPEKMQIQAMASASQALDLYDVFDCKSIAAHIKKEFDRKYEEGWQCVVGSHFGCFFTHSQGTFIYFALERLNFLIFKSASWPSSSS</sequence>
<organism evidence="2 3">
    <name type="scientific">Tripterygium wilfordii</name>
    <name type="common">Thunder God vine</name>
    <dbReference type="NCBI Taxonomy" id="458696"/>
    <lineage>
        <taxon>Eukaryota</taxon>
        <taxon>Viridiplantae</taxon>
        <taxon>Streptophyta</taxon>
        <taxon>Embryophyta</taxon>
        <taxon>Tracheophyta</taxon>
        <taxon>Spermatophyta</taxon>
        <taxon>Magnoliopsida</taxon>
        <taxon>eudicotyledons</taxon>
        <taxon>Gunneridae</taxon>
        <taxon>Pentapetalae</taxon>
        <taxon>rosids</taxon>
        <taxon>fabids</taxon>
        <taxon>Celastrales</taxon>
        <taxon>Celastraceae</taxon>
        <taxon>Tripterygium</taxon>
    </lineage>
</organism>
<accession>A0A7J7D9F2</accession>
<dbReference type="Proteomes" id="UP000593562">
    <property type="component" value="Unassembled WGS sequence"/>
</dbReference>
<keyword evidence="3" id="KW-1185">Reference proteome</keyword>
<protein>
    <recommendedName>
        <fullName evidence="1">Dynein light chain</fullName>
    </recommendedName>
</protein>
<dbReference type="GO" id="GO:0045505">
    <property type="term" value="F:dynein intermediate chain binding"/>
    <property type="evidence" value="ECO:0007669"/>
    <property type="project" value="TreeGrafter"/>
</dbReference>
<keyword evidence="1" id="KW-0206">Cytoskeleton</keyword>
<dbReference type="GO" id="GO:0007017">
    <property type="term" value="P:microtubule-based process"/>
    <property type="evidence" value="ECO:0007669"/>
    <property type="project" value="InterPro"/>
</dbReference>
<dbReference type="Gene3D" id="3.30.740.10">
    <property type="entry name" value="Protein Inhibitor Of Neuronal Nitric Oxide Synthase"/>
    <property type="match status" value="1"/>
</dbReference>
<keyword evidence="1" id="KW-0243">Dynein</keyword>
<name>A0A7J7D9F2_TRIWF</name>
<gene>
    <name evidence="2" type="ORF">HS088_TW09G01035</name>
</gene>
<reference evidence="2 3" key="1">
    <citation type="journal article" date="2020" name="Nat. Commun.">
        <title>Genome of Tripterygium wilfordii and identification of cytochrome P450 involved in triptolide biosynthesis.</title>
        <authorList>
            <person name="Tu L."/>
            <person name="Su P."/>
            <person name="Zhang Z."/>
            <person name="Gao L."/>
            <person name="Wang J."/>
            <person name="Hu T."/>
            <person name="Zhou J."/>
            <person name="Zhang Y."/>
            <person name="Zhao Y."/>
            <person name="Liu Y."/>
            <person name="Song Y."/>
            <person name="Tong Y."/>
            <person name="Lu Y."/>
            <person name="Yang J."/>
            <person name="Xu C."/>
            <person name="Jia M."/>
            <person name="Peters R.J."/>
            <person name="Huang L."/>
            <person name="Gao W."/>
        </authorList>
    </citation>
    <scope>NUCLEOTIDE SEQUENCE [LARGE SCALE GENOMIC DNA]</scope>
    <source>
        <strain evidence="3">cv. XIE 37</strain>
        <tissue evidence="2">Leaf</tissue>
    </source>
</reference>
<keyword evidence="1" id="KW-0493">Microtubule</keyword>
<comment type="subcellular location">
    <subcellularLocation>
        <location evidence="1">Cytoplasm</location>
        <location evidence="1">Cytoskeleton</location>
    </subcellularLocation>
</comment>
<dbReference type="FunFam" id="3.30.740.10:FF:000004">
    <property type="entry name" value="Dynein light chain"/>
    <property type="match status" value="1"/>
</dbReference>
<evidence type="ECO:0000313" key="3">
    <source>
        <dbReference type="Proteomes" id="UP000593562"/>
    </source>
</evidence>
<dbReference type="InParanoid" id="A0A7J7D9F2"/>
<keyword evidence="1" id="KW-0505">Motor protein</keyword>
<dbReference type="GO" id="GO:0005868">
    <property type="term" value="C:cytoplasmic dynein complex"/>
    <property type="evidence" value="ECO:0007669"/>
    <property type="project" value="TreeGrafter"/>
</dbReference>
<comment type="caution">
    <text evidence="2">The sequence shown here is derived from an EMBL/GenBank/DDBJ whole genome shotgun (WGS) entry which is preliminary data.</text>
</comment>
<dbReference type="AlphaFoldDB" id="A0A7J7D9F2"/>
<dbReference type="InterPro" id="IPR001372">
    <property type="entry name" value="Dynein_light_chain_typ-1/2"/>
</dbReference>
<dbReference type="PANTHER" id="PTHR11886:SF78">
    <property type="entry name" value="DYNEIN LIGHT CHAIN"/>
    <property type="match status" value="1"/>
</dbReference>